<organism evidence="1 2">
    <name type="scientific">Parabacteroides distasonis</name>
    <dbReference type="NCBI Taxonomy" id="823"/>
    <lineage>
        <taxon>Bacteria</taxon>
        <taxon>Pseudomonadati</taxon>
        <taxon>Bacteroidota</taxon>
        <taxon>Bacteroidia</taxon>
        <taxon>Bacteroidales</taxon>
        <taxon>Tannerellaceae</taxon>
        <taxon>Parabacteroides</taxon>
    </lineage>
</organism>
<protein>
    <submittedName>
        <fullName evidence="1">Uncharacterized protein</fullName>
    </submittedName>
</protein>
<evidence type="ECO:0000313" key="2">
    <source>
        <dbReference type="Proteomes" id="UP001198806"/>
    </source>
</evidence>
<evidence type="ECO:0000313" key="1">
    <source>
        <dbReference type="EMBL" id="MCB6517954.1"/>
    </source>
</evidence>
<accession>A0AAP2VKT1</accession>
<dbReference type="RefSeq" id="WP_227154229.1">
    <property type="nucleotide sequence ID" value="NZ_JADMVU010000021.1"/>
</dbReference>
<reference evidence="1" key="1">
    <citation type="submission" date="2021-10" db="EMBL/GenBank/DDBJ databases">
        <title>Collection of gut derived symbiotic bacterial strains cultured from healthy donors.</title>
        <authorList>
            <person name="Lin H."/>
            <person name="Littmann E."/>
            <person name="Kohout C."/>
            <person name="Pamer E.G."/>
        </authorList>
    </citation>
    <scope>NUCLEOTIDE SEQUENCE</scope>
    <source>
        <strain evidence="1">DFI.2.94</strain>
    </source>
</reference>
<name>A0AAP2VKT1_PARDI</name>
<dbReference type="AlphaFoldDB" id="A0AAP2VKT1"/>
<sequence length="228" mass="26756">MTSLELRLRESLSSERIEDISIEQLTQSVSQLIAQTYIMVGYQTYNERDIGILAAKLSSDLRESYAYLTFPEVSLCFELGAKGTFGDYTGVNLRTFSRWLKAYKTSDLRYHAVVERERDRRQNALPPVSEAYKEERELAFLRKVFQQYKAGYPLERLYPARVYQSLQERGLIHDTPEEKRHAMSLFAHWRPPGHLPISEDYRLTMVRQQAMAWLLRRYFDGLIAKEKA</sequence>
<proteinExistence type="predicted"/>
<comment type="caution">
    <text evidence="1">The sequence shown here is derived from an EMBL/GenBank/DDBJ whole genome shotgun (WGS) entry which is preliminary data.</text>
</comment>
<gene>
    <name evidence="1" type="ORF">LI194_09125</name>
</gene>
<dbReference type="Proteomes" id="UP001198806">
    <property type="component" value="Unassembled WGS sequence"/>
</dbReference>
<dbReference type="EMBL" id="JAJCNI010000009">
    <property type="protein sequence ID" value="MCB6517954.1"/>
    <property type="molecule type" value="Genomic_DNA"/>
</dbReference>